<keyword evidence="4" id="KW-0547">Nucleotide-binding</keyword>
<dbReference type="PROSITE" id="PS00211">
    <property type="entry name" value="ABC_TRANSPORTER_1"/>
    <property type="match status" value="1"/>
</dbReference>
<dbReference type="InterPro" id="IPR003439">
    <property type="entry name" value="ABC_transporter-like_ATP-bd"/>
</dbReference>
<protein>
    <submittedName>
        <fullName evidence="8">ABC transporter, ATP-binding protein</fullName>
    </submittedName>
</protein>
<dbReference type="RefSeq" id="WP_011987619.1">
    <property type="nucleotide sequence ID" value="NC_009699.1"/>
</dbReference>
<keyword evidence="5 8" id="KW-0067">ATP-binding</keyword>
<dbReference type="InterPro" id="IPR027417">
    <property type="entry name" value="P-loop_NTPase"/>
</dbReference>
<dbReference type="EMBL" id="CP000728">
    <property type="protein sequence ID" value="ABS39461.1"/>
    <property type="molecule type" value="Genomic_DNA"/>
</dbReference>
<dbReference type="Pfam" id="PF00005">
    <property type="entry name" value="ABC_tran"/>
    <property type="match status" value="1"/>
</dbReference>
<dbReference type="Gene3D" id="3.40.50.300">
    <property type="entry name" value="P-loop containing nucleotide triphosphate hydrolases"/>
    <property type="match status" value="1"/>
</dbReference>
<name>A7GB64_CLOBL</name>
<dbReference type="GO" id="GO:0016887">
    <property type="term" value="F:ATP hydrolysis activity"/>
    <property type="evidence" value="ECO:0007669"/>
    <property type="project" value="InterPro"/>
</dbReference>
<comment type="subcellular location">
    <subcellularLocation>
        <location evidence="1">Cell membrane</location>
        <topology evidence="1">Peripheral membrane protein</topology>
    </subcellularLocation>
</comment>
<dbReference type="KEGG" id="cbf:CLI_0743"/>
<dbReference type="PROSITE" id="PS50893">
    <property type="entry name" value="ABC_TRANSPORTER_2"/>
    <property type="match status" value="1"/>
</dbReference>
<dbReference type="SMART" id="SM00382">
    <property type="entry name" value="AAA"/>
    <property type="match status" value="1"/>
</dbReference>
<evidence type="ECO:0000256" key="5">
    <source>
        <dbReference type="ARBA" id="ARBA00022840"/>
    </source>
</evidence>
<evidence type="ECO:0000256" key="6">
    <source>
        <dbReference type="ARBA" id="ARBA00023136"/>
    </source>
</evidence>
<dbReference type="Proteomes" id="UP000002410">
    <property type="component" value="Chromosome"/>
</dbReference>
<gene>
    <name evidence="8" type="ordered locus">CLI_0743</name>
</gene>
<keyword evidence="3" id="KW-1003">Cell membrane</keyword>
<keyword evidence="2" id="KW-0813">Transport</keyword>
<dbReference type="InterPro" id="IPR003593">
    <property type="entry name" value="AAA+_ATPase"/>
</dbReference>
<evidence type="ECO:0000256" key="1">
    <source>
        <dbReference type="ARBA" id="ARBA00004202"/>
    </source>
</evidence>
<dbReference type="HOGENOM" id="CLU_000604_1_22_9"/>
<sequence>MLEIQNLSKSFHNSYVGENRLFYNLNLTINEGDFVSIIGSNGTGKSTLLNILSGVVKETSGNIILKGVDITKFPEHKRTKIISRVFQNPELGTCPSMTVRENLSLALNKGKLTNIKYCLRYKDDYLQSLLNDISLGFKKMLDIEVKYLSGGQRQALALIMASVNNPKVLLLDEHTAALDPKTSGEVMGITEKIVTQKNITSLMVTHNLRDAINYGNRLIMLHKGKIILDLNEKEKRNLRVEDILKKFEYAV</sequence>
<evidence type="ECO:0000256" key="2">
    <source>
        <dbReference type="ARBA" id="ARBA00022448"/>
    </source>
</evidence>
<keyword evidence="6" id="KW-0472">Membrane</keyword>
<proteinExistence type="predicted"/>
<dbReference type="InterPro" id="IPR050166">
    <property type="entry name" value="ABC_transporter_ATP-bind"/>
</dbReference>
<dbReference type="GO" id="GO:0005524">
    <property type="term" value="F:ATP binding"/>
    <property type="evidence" value="ECO:0007669"/>
    <property type="project" value="UniProtKB-KW"/>
</dbReference>
<evidence type="ECO:0000313" key="8">
    <source>
        <dbReference type="EMBL" id="ABS39461.1"/>
    </source>
</evidence>
<dbReference type="SUPFAM" id="SSF52540">
    <property type="entry name" value="P-loop containing nucleoside triphosphate hydrolases"/>
    <property type="match status" value="1"/>
</dbReference>
<dbReference type="InterPro" id="IPR017871">
    <property type="entry name" value="ABC_transporter-like_CS"/>
</dbReference>
<evidence type="ECO:0000313" key="9">
    <source>
        <dbReference type="Proteomes" id="UP000002410"/>
    </source>
</evidence>
<dbReference type="PANTHER" id="PTHR42788:SF7">
    <property type="entry name" value="NITRATE ABC TRANSPORTER ATP-BINDING PROTEIN"/>
    <property type="match status" value="1"/>
</dbReference>
<evidence type="ECO:0000256" key="3">
    <source>
        <dbReference type="ARBA" id="ARBA00022475"/>
    </source>
</evidence>
<feature type="domain" description="ABC transporter" evidence="7">
    <location>
        <begin position="2"/>
        <end position="248"/>
    </location>
</feature>
<evidence type="ECO:0000256" key="4">
    <source>
        <dbReference type="ARBA" id="ARBA00022741"/>
    </source>
</evidence>
<dbReference type="AlphaFoldDB" id="A7GB64"/>
<dbReference type="GO" id="GO:0005886">
    <property type="term" value="C:plasma membrane"/>
    <property type="evidence" value="ECO:0007669"/>
    <property type="project" value="UniProtKB-SubCell"/>
</dbReference>
<accession>A7GB64</accession>
<organism evidence="8 9">
    <name type="scientific">Clostridium botulinum (strain Langeland / NCTC 10281 / Type F)</name>
    <dbReference type="NCBI Taxonomy" id="441772"/>
    <lineage>
        <taxon>Bacteria</taxon>
        <taxon>Bacillati</taxon>
        <taxon>Bacillota</taxon>
        <taxon>Clostridia</taxon>
        <taxon>Eubacteriales</taxon>
        <taxon>Clostridiaceae</taxon>
        <taxon>Clostridium</taxon>
    </lineage>
</organism>
<dbReference type="PANTHER" id="PTHR42788">
    <property type="entry name" value="TAURINE IMPORT ATP-BINDING PROTEIN-RELATED"/>
    <property type="match status" value="1"/>
</dbReference>
<evidence type="ECO:0000259" key="7">
    <source>
        <dbReference type="PROSITE" id="PS50893"/>
    </source>
</evidence>
<reference evidence="9" key="1">
    <citation type="submission" date="2007-06" db="EMBL/GenBank/DDBJ databases">
        <authorList>
            <person name="Brinkac L.M."/>
            <person name="Daugherty S."/>
            <person name="Dodson R.J."/>
            <person name="Madupu R."/>
            <person name="Brown J.L."/>
            <person name="Bruce D."/>
            <person name="Detter C."/>
            <person name="Munk C."/>
            <person name="Smith L.A."/>
            <person name="Smith T.J."/>
            <person name="White O."/>
            <person name="Brettin T.S."/>
        </authorList>
    </citation>
    <scope>NUCLEOTIDE SEQUENCE [LARGE SCALE GENOMIC DNA]</scope>
    <source>
        <strain evidence="9">Langeland / NCTC 10281 / Type F</strain>
    </source>
</reference>